<feature type="region of interest" description="Disordered" evidence="1">
    <location>
        <begin position="1"/>
        <end position="24"/>
    </location>
</feature>
<comment type="caution">
    <text evidence="2">The sequence shown here is derived from an EMBL/GenBank/DDBJ whole genome shotgun (WGS) entry which is preliminary data.</text>
</comment>
<protein>
    <submittedName>
        <fullName evidence="2">Uncharacterized protein</fullName>
    </submittedName>
</protein>
<evidence type="ECO:0000313" key="3">
    <source>
        <dbReference type="Proteomes" id="UP000092993"/>
    </source>
</evidence>
<dbReference type="EMBL" id="LUGG01000002">
    <property type="protein sequence ID" value="OBZ77798.1"/>
    <property type="molecule type" value="Genomic_DNA"/>
</dbReference>
<feature type="compositionally biased region" description="Pro residues" evidence="1">
    <location>
        <begin position="1"/>
        <end position="20"/>
    </location>
</feature>
<dbReference type="AlphaFoldDB" id="A0A1C7MLU7"/>
<gene>
    <name evidence="2" type="ORF">A0H81_02176</name>
</gene>
<reference evidence="2 3" key="1">
    <citation type="submission" date="2016-03" db="EMBL/GenBank/DDBJ databases">
        <title>Whole genome sequencing of Grifola frondosa 9006-11.</title>
        <authorList>
            <person name="Min B."/>
            <person name="Park H."/>
            <person name="Kim J.-G."/>
            <person name="Cho H."/>
            <person name="Oh Y.-L."/>
            <person name="Kong W.-S."/>
            <person name="Choi I.-G."/>
        </authorList>
    </citation>
    <scope>NUCLEOTIDE SEQUENCE [LARGE SCALE GENOMIC DNA]</scope>
    <source>
        <strain evidence="2 3">9006-11</strain>
    </source>
</reference>
<evidence type="ECO:0000256" key="1">
    <source>
        <dbReference type="SAM" id="MobiDB-lite"/>
    </source>
</evidence>
<name>A0A1C7MLU7_GRIFR</name>
<accession>A0A1C7MLU7</accession>
<organism evidence="2 3">
    <name type="scientific">Grifola frondosa</name>
    <name type="common">Maitake</name>
    <name type="synonym">Polyporus frondosus</name>
    <dbReference type="NCBI Taxonomy" id="5627"/>
    <lineage>
        <taxon>Eukaryota</taxon>
        <taxon>Fungi</taxon>
        <taxon>Dikarya</taxon>
        <taxon>Basidiomycota</taxon>
        <taxon>Agaricomycotina</taxon>
        <taxon>Agaricomycetes</taxon>
        <taxon>Polyporales</taxon>
        <taxon>Grifolaceae</taxon>
        <taxon>Grifola</taxon>
    </lineage>
</organism>
<sequence length="102" mass="11560">MLRPPPTPAPVPSTPFPLPLAPSSSLLLRTPPPKRLQREYNYQHSHLATSSIRKHATTLSNTCIRCQLIGLLNQDHPRGRTTITMHRNTSSVRDAISFVKWW</sequence>
<dbReference type="Proteomes" id="UP000092993">
    <property type="component" value="Unassembled WGS sequence"/>
</dbReference>
<keyword evidence="3" id="KW-1185">Reference proteome</keyword>
<proteinExistence type="predicted"/>
<evidence type="ECO:0000313" key="2">
    <source>
        <dbReference type="EMBL" id="OBZ77798.1"/>
    </source>
</evidence>